<dbReference type="Gene3D" id="1.10.1530.10">
    <property type="match status" value="1"/>
</dbReference>
<keyword evidence="5" id="KW-1185">Reference proteome</keyword>
<dbReference type="SUPFAM" id="SSF89733">
    <property type="entry name" value="L-sulfolactate dehydrogenase-like"/>
    <property type="match status" value="1"/>
</dbReference>
<dbReference type="NCBIfam" id="NF007504">
    <property type="entry name" value="PRK10098.1"/>
    <property type="match status" value="1"/>
</dbReference>
<dbReference type="PANTHER" id="PTHR11091">
    <property type="entry name" value="OXIDOREDUCTASE-RELATED"/>
    <property type="match status" value="1"/>
</dbReference>
<evidence type="ECO:0000256" key="1">
    <source>
        <dbReference type="ARBA" id="ARBA00006056"/>
    </source>
</evidence>
<dbReference type="RefSeq" id="WP_085275778.1">
    <property type="nucleotide sequence ID" value="NZ_FXAG01000006.1"/>
</dbReference>
<reference evidence="5" key="1">
    <citation type="submission" date="2017-04" db="EMBL/GenBank/DDBJ databases">
        <authorList>
            <person name="Varghese N."/>
            <person name="Submissions S."/>
        </authorList>
    </citation>
    <scope>NUCLEOTIDE SEQUENCE [LARGE SCALE GENOMIC DNA]</scope>
    <source>
        <strain evidence="5">DSM 22618</strain>
    </source>
</reference>
<name>A0A1Y6BIJ7_9NEIS</name>
<proteinExistence type="inferred from homology"/>
<accession>A0A1Y6BIJ7</accession>
<evidence type="ECO:0000313" key="5">
    <source>
        <dbReference type="Proteomes" id="UP000192920"/>
    </source>
</evidence>
<evidence type="ECO:0000313" key="4">
    <source>
        <dbReference type="EMBL" id="SMF13371.1"/>
    </source>
</evidence>
<dbReference type="Pfam" id="PF02615">
    <property type="entry name" value="Ldh_2"/>
    <property type="match status" value="1"/>
</dbReference>
<dbReference type="Gene3D" id="3.30.1370.60">
    <property type="entry name" value="Hypothetical oxidoreductase yiak, domain 2"/>
    <property type="match status" value="1"/>
</dbReference>
<dbReference type="EMBL" id="FXAG01000006">
    <property type="protein sequence ID" value="SMF13371.1"/>
    <property type="molecule type" value="Genomic_DNA"/>
</dbReference>
<sequence>MKLAAKQLEHVSRLVLKALGCKEKEAVIVSRHLVEANLRGHPSHGIGMLPFYVASVRNKTLRPNQAARLVRDAGAILQFSGERGFGQRVAREAVDAAIWRVRETGVALLTVRNAHHMGRIGCYGEQLANAGLVGLFFVNVTDVHTPMVSPFGGTAGRFGGNPICIAFPGTDKHPAFILDFATSRVSYGKTRVAYLAGQRFDEPVLQNHAGHPSHDPRVMWEEPQGTLRPMAHHKGGGLLAATEFLAGLLSGGGTSQPERPRQGGILNQMTAFVVDPAQTGSLPWLQAEYDAMTEYIKSSPAQEGSEPVQMAGEPEARRRADQLANGIEFSDNEWNAIRTAALEAGVMAHQLDEAQELA</sequence>
<dbReference type="InterPro" id="IPR036111">
    <property type="entry name" value="Mal/L-sulfo/L-lacto_DH-like_sf"/>
</dbReference>
<dbReference type="InterPro" id="IPR003767">
    <property type="entry name" value="Malate/L-lactate_DH-like"/>
</dbReference>
<evidence type="ECO:0000256" key="3">
    <source>
        <dbReference type="SAM" id="MobiDB-lite"/>
    </source>
</evidence>
<dbReference type="Proteomes" id="UP000192920">
    <property type="component" value="Unassembled WGS sequence"/>
</dbReference>
<dbReference type="GO" id="GO:0016491">
    <property type="term" value="F:oxidoreductase activity"/>
    <property type="evidence" value="ECO:0007669"/>
    <property type="project" value="UniProtKB-KW"/>
</dbReference>
<dbReference type="PANTHER" id="PTHR11091:SF0">
    <property type="entry name" value="MALATE DEHYDROGENASE"/>
    <property type="match status" value="1"/>
</dbReference>
<protein>
    <submittedName>
        <fullName evidence="4">Uncharacterized oxidoreductase</fullName>
    </submittedName>
</protein>
<evidence type="ECO:0000256" key="2">
    <source>
        <dbReference type="ARBA" id="ARBA00023002"/>
    </source>
</evidence>
<feature type="region of interest" description="Disordered" evidence="3">
    <location>
        <begin position="299"/>
        <end position="318"/>
    </location>
</feature>
<dbReference type="STRING" id="1123014.SAMN02745746_01468"/>
<dbReference type="InterPro" id="IPR043144">
    <property type="entry name" value="Mal/L-sulf/L-lact_DH-like_ah"/>
</dbReference>
<keyword evidence="2" id="KW-0560">Oxidoreductase</keyword>
<dbReference type="InterPro" id="IPR043143">
    <property type="entry name" value="Mal/L-sulf/L-lact_DH-like_NADP"/>
</dbReference>
<gene>
    <name evidence="4" type="ORF">SAMN02745746_01468</name>
</gene>
<organism evidence="4 5">
    <name type="scientific">Pseudogulbenkiania subflava DSM 22618</name>
    <dbReference type="NCBI Taxonomy" id="1123014"/>
    <lineage>
        <taxon>Bacteria</taxon>
        <taxon>Pseudomonadati</taxon>
        <taxon>Pseudomonadota</taxon>
        <taxon>Betaproteobacteria</taxon>
        <taxon>Neisseriales</taxon>
        <taxon>Chromobacteriaceae</taxon>
        <taxon>Pseudogulbenkiania</taxon>
    </lineage>
</organism>
<dbReference type="AlphaFoldDB" id="A0A1Y6BIJ7"/>
<comment type="similarity">
    <text evidence="1">Belongs to the LDH2/MDH2 oxidoreductase family.</text>
</comment>